<accession>C6HHC2</accession>
<evidence type="ECO:0000313" key="3">
    <source>
        <dbReference type="Proteomes" id="UP000002624"/>
    </source>
</evidence>
<proteinExistence type="predicted"/>
<gene>
    <name evidence="2" type="ORF">HCDG_05603</name>
</gene>
<dbReference type="HOGENOM" id="CLU_1578073_0_0_1"/>
<reference evidence="3" key="1">
    <citation type="submission" date="2009-05" db="EMBL/GenBank/DDBJ databases">
        <title>The genome sequence of Ajellomyces capsulatus strain H143.</title>
        <authorList>
            <person name="Champion M."/>
            <person name="Cuomo C.A."/>
            <person name="Ma L.-J."/>
            <person name="Henn M.R."/>
            <person name="Sil A."/>
            <person name="Goldman B."/>
            <person name="Young S.K."/>
            <person name="Kodira C.D."/>
            <person name="Zeng Q."/>
            <person name="Koehrsen M."/>
            <person name="Alvarado L."/>
            <person name="Berlin A.M."/>
            <person name="Borenstein D."/>
            <person name="Chen Z."/>
            <person name="Engels R."/>
            <person name="Freedman E."/>
            <person name="Gellesch M."/>
            <person name="Goldberg J."/>
            <person name="Griggs A."/>
            <person name="Gujja S."/>
            <person name="Heiman D.I."/>
            <person name="Hepburn T.A."/>
            <person name="Howarth C."/>
            <person name="Jen D."/>
            <person name="Larson L."/>
            <person name="Lewis B."/>
            <person name="Mehta T."/>
            <person name="Park D."/>
            <person name="Pearson M."/>
            <person name="Roberts A."/>
            <person name="Saif S."/>
            <person name="Shea T.D."/>
            <person name="Shenoy N."/>
            <person name="Sisk P."/>
            <person name="Stolte C."/>
            <person name="Sykes S."/>
            <person name="Walk T."/>
            <person name="White J."/>
            <person name="Yandava C."/>
            <person name="Klein B."/>
            <person name="McEwen J.G."/>
            <person name="Puccia R."/>
            <person name="Goldman G.H."/>
            <person name="Felipe M.S."/>
            <person name="Nino-Vega G."/>
            <person name="San-Blas G."/>
            <person name="Taylor J.W."/>
            <person name="Mendoza L."/>
            <person name="Galagan J.E."/>
            <person name="Nusbaum C."/>
            <person name="Birren B.W."/>
        </authorList>
    </citation>
    <scope>NUCLEOTIDE SEQUENCE [LARGE SCALE GENOMIC DNA]</scope>
    <source>
        <strain evidence="3">H143</strain>
    </source>
</reference>
<dbReference type="VEuPathDB" id="FungiDB:HCDG_05603"/>
<dbReference type="Proteomes" id="UP000002624">
    <property type="component" value="Unassembled WGS sequence"/>
</dbReference>
<organism evidence="2 3">
    <name type="scientific">Ajellomyces capsulatus (strain H143)</name>
    <name type="common">Darling's disease fungus</name>
    <name type="synonym">Histoplasma capsulatum</name>
    <dbReference type="NCBI Taxonomy" id="544712"/>
    <lineage>
        <taxon>Eukaryota</taxon>
        <taxon>Fungi</taxon>
        <taxon>Dikarya</taxon>
        <taxon>Ascomycota</taxon>
        <taxon>Pezizomycotina</taxon>
        <taxon>Eurotiomycetes</taxon>
        <taxon>Eurotiomycetidae</taxon>
        <taxon>Onygenales</taxon>
        <taxon>Ajellomycetaceae</taxon>
        <taxon>Histoplasma</taxon>
    </lineage>
</organism>
<name>C6HHC2_AJECH</name>
<evidence type="ECO:0000313" key="2">
    <source>
        <dbReference type="EMBL" id="EER40206.1"/>
    </source>
</evidence>
<dbReference type="EMBL" id="GG692427">
    <property type="protein sequence ID" value="EER40206.1"/>
    <property type="molecule type" value="Genomic_DNA"/>
</dbReference>
<protein>
    <submittedName>
        <fullName evidence="2">Uncharacterized protein</fullName>
    </submittedName>
</protein>
<evidence type="ECO:0000256" key="1">
    <source>
        <dbReference type="SAM" id="MobiDB-lite"/>
    </source>
</evidence>
<dbReference type="AlphaFoldDB" id="C6HHC2"/>
<feature type="region of interest" description="Disordered" evidence="1">
    <location>
        <begin position="99"/>
        <end position="118"/>
    </location>
</feature>
<sequence>MALVITGLLCHKCNCQEQRGRGECEDLNRPPTPWKSIRRRPVGLGYPAIPSRRTNKQWKPGTIKGLLSLCPRRAKKKMTVSALKIFPAAVRLSGIDPWNGNRNHRSPHVGEGGGGRETYSRLFGPTHNSASTVVGTKLSWGAFLSMNLSHLSFSPHSRRVPCRDSLSDF</sequence>